<dbReference type="Proteomes" id="UP000034160">
    <property type="component" value="Unassembled WGS sequence"/>
</dbReference>
<keyword evidence="2" id="KW-0479">Metal-binding</keyword>
<dbReference type="Pfam" id="PF01255">
    <property type="entry name" value="Prenyltransf"/>
    <property type="match status" value="1"/>
</dbReference>
<dbReference type="EC" id="2.5.1.-" evidence="2"/>
<protein>
    <recommendedName>
        <fullName evidence="2">Isoprenyl transferase</fullName>
        <ecNumber evidence="2">2.5.1.-</ecNumber>
    </recommendedName>
</protein>
<feature type="binding site" evidence="2">
    <location>
        <position position="74"/>
    </location>
    <ligand>
        <name>substrate</name>
    </ligand>
</feature>
<sequence>MSKKDSPITLPPGTKVPNHVVIMPDGDRRWGRARGLSASEGHRAGIKNMMTLAQTCRDWGIHTVSAWGLSTENWLERPKEETDFLFKGLMKALDEKLPEMQRDGVRFVHIGRKDHLPKYFLDKIAEAEKATINNKKHIFNVGLDYNGWDEIVRMTQKIKDAKITSDQIDRKTIDKFMDTAGQPYPYIDLYIRTSGEQRTSGFMMWQADYAEFYFDPTYFPDFSPEKLREAILDFSRRRRRFGGNDAEEHLKFNPKIVADLELKWQRALVTGENGKFRDLVIKYVREHYGLSKDLAKQAGVAMAKAILSGKEENWDEARANLEKLYGLIRDTLKLAFEPEVIARIEVELWKNGSEEGVRHLLAEKFRFSTFQAAKSAHLAYLADVEMGKKNWGKAKEYLEKFYGALKERVA</sequence>
<comment type="function">
    <text evidence="2">Catalyzes the condensation of isopentenyl diphosphate (IPP) with allylic pyrophosphates generating different type of terpenoids.</text>
</comment>
<dbReference type="InterPro" id="IPR036424">
    <property type="entry name" value="UPP_synth-like_sf"/>
</dbReference>
<evidence type="ECO:0000313" key="4">
    <source>
        <dbReference type="Proteomes" id="UP000034160"/>
    </source>
</evidence>
<dbReference type="InterPro" id="IPR001441">
    <property type="entry name" value="UPP_synth-like"/>
</dbReference>
<comment type="caution">
    <text evidence="3">The sequence shown here is derived from an EMBL/GenBank/DDBJ whole genome shotgun (WGS) entry which is preliminary data.</text>
</comment>
<reference evidence="3 4" key="1">
    <citation type="journal article" date="2015" name="Nature">
        <title>rRNA introns, odd ribosomes, and small enigmatic genomes across a large radiation of phyla.</title>
        <authorList>
            <person name="Brown C.T."/>
            <person name="Hug L.A."/>
            <person name="Thomas B.C."/>
            <person name="Sharon I."/>
            <person name="Castelle C.J."/>
            <person name="Singh A."/>
            <person name="Wilkins M.J."/>
            <person name="Williams K.H."/>
            <person name="Banfield J.F."/>
        </authorList>
    </citation>
    <scope>NUCLEOTIDE SEQUENCE [LARGE SCALE GENOMIC DNA]</scope>
</reference>
<comment type="caution">
    <text evidence="2">Lacks conserved residue(s) required for the propagation of feature annotation.</text>
</comment>
<dbReference type="Gene3D" id="3.40.1180.10">
    <property type="entry name" value="Decaprenyl diphosphate synthase-like"/>
    <property type="match status" value="1"/>
</dbReference>
<dbReference type="AlphaFoldDB" id="A0A0G1AE40"/>
<feature type="binding site" evidence="2">
    <location>
        <begin position="198"/>
        <end position="200"/>
    </location>
    <ligand>
        <name>substrate</name>
    </ligand>
</feature>
<comment type="cofactor">
    <cofactor evidence="2">
        <name>Mg(2+)</name>
        <dbReference type="ChEBI" id="CHEBI:18420"/>
    </cofactor>
    <text evidence="2">Binds 2 magnesium ions per subunit.</text>
</comment>
<proteinExistence type="inferred from homology"/>
<feature type="binding site" evidence="2">
    <location>
        <position position="30"/>
    </location>
    <ligand>
        <name>substrate</name>
    </ligand>
</feature>
<feature type="binding site" evidence="2">
    <location>
        <begin position="70"/>
        <end position="72"/>
    </location>
    <ligand>
        <name>substrate</name>
    </ligand>
</feature>
<dbReference type="GO" id="GO:0000287">
    <property type="term" value="F:magnesium ion binding"/>
    <property type="evidence" value="ECO:0007669"/>
    <property type="project" value="UniProtKB-UniRule"/>
</dbReference>
<dbReference type="STRING" id="1618356.UU93_C0007G0001"/>
<dbReference type="PANTHER" id="PTHR10291">
    <property type="entry name" value="DEHYDRODOLICHYL DIPHOSPHATE SYNTHASE FAMILY MEMBER"/>
    <property type="match status" value="1"/>
</dbReference>
<dbReference type="PANTHER" id="PTHR10291:SF0">
    <property type="entry name" value="DEHYDRODOLICHYL DIPHOSPHATE SYNTHASE 2"/>
    <property type="match status" value="1"/>
</dbReference>
<feature type="binding site" evidence="2">
    <location>
        <position position="211"/>
    </location>
    <ligand>
        <name>Mg(2+)</name>
        <dbReference type="ChEBI" id="CHEBI:18420"/>
    </ligand>
</feature>
<feature type="binding site" evidence="2">
    <location>
        <position position="77"/>
    </location>
    <ligand>
        <name>substrate</name>
    </ligand>
</feature>
<organism evidence="3 4">
    <name type="scientific">Candidatus Amesbacteria bacterium GW2011_GWA2_42_12</name>
    <dbReference type="NCBI Taxonomy" id="1618356"/>
    <lineage>
        <taxon>Bacteria</taxon>
        <taxon>Candidatus Amesiibacteriota</taxon>
    </lineage>
</organism>
<feature type="binding site" evidence="2">
    <location>
        <position position="192"/>
    </location>
    <ligand>
        <name>substrate</name>
    </ligand>
</feature>
<evidence type="ECO:0000313" key="3">
    <source>
        <dbReference type="EMBL" id="KKS32396.1"/>
    </source>
</evidence>
<keyword evidence="2" id="KW-0460">Magnesium</keyword>
<accession>A0A0G1AE40</accession>
<name>A0A0G1AE40_9BACT</name>
<feature type="active site" evidence="2">
    <location>
        <position position="25"/>
    </location>
</feature>
<gene>
    <name evidence="3" type="ORF">UU93_C0007G0001</name>
</gene>
<comment type="subunit">
    <text evidence="2">Homodimer.</text>
</comment>
<dbReference type="HAMAP" id="MF_01139">
    <property type="entry name" value="ISPT"/>
    <property type="match status" value="1"/>
</dbReference>
<keyword evidence="1 2" id="KW-0808">Transferase</keyword>
<dbReference type="GO" id="GO:0045547">
    <property type="term" value="F:ditrans,polycis-polyprenyl diphosphate synthase [(2E,6E)-farnesyl diphosphate specific] activity"/>
    <property type="evidence" value="ECO:0007669"/>
    <property type="project" value="TreeGrafter"/>
</dbReference>
<dbReference type="GO" id="GO:0016094">
    <property type="term" value="P:polyprenol biosynthetic process"/>
    <property type="evidence" value="ECO:0007669"/>
    <property type="project" value="TreeGrafter"/>
</dbReference>
<feature type="active site" description="Proton acceptor" evidence="2">
    <location>
        <position position="73"/>
    </location>
</feature>
<dbReference type="NCBIfam" id="TIGR00055">
    <property type="entry name" value="uppS"/>
    <property type="match status" value="1"/>
</dbReference>
<feature type="binding site" evidence="2">
    <location>
        <position position="42"/>
    </location>
    <ligand>
        <name>substrate</name>
    </ligand>
</feature>
<comment type="similarity">
    <text evidence="2">Belongs to the UPP synthase family.</text>
</comment>
<dbReference type="EMBL" id="LCCN01000007">
    <property type="protein sequence ID" value="KKS32396.1"/>
    <property type="molecule type" value="Genomic_DNA"/>
</dbReference>
<evidence type="ECO:0000256" key="1">
    <source>
        <dbReference type="ARBA" id="ARBA00022679"/>
    </source>
</evidence>
<feature type="binding site" evidence="2">
    <location>
        <position position="25"/>
    </location>
    <ligand>
        <name>Mg(2+)</name>
        <dbReference type="ChEBI" id="CHEBI:18420"/>
    </ligand>
</feature>
<evidence type="ECO:0000256" key="2">
    <source>
        <dbReference type="HAMAP-Rule" id="MF_01139"/>
    </source>
</evidence>
<dbReference type="CDD" id="cd00475">
    <property type="entry name" value="Cis_IPPS"/>
    <property type="match status" value="1"/>
</dbReference>
<dbReference type="SUPFAM" id="SSF64005">
    <property type="entry name" value="Undecaprenyl diphosphate synthase"/>
    <property type="match status" value="1"/>
</dbReference>